<protein>
    <submittedName>
        <fullName evidence="11">Type II secretion system protein M</fullName>
    </submittedName>
</protein>
<dbReference type="SUPFAM" id="SSF103054">
    <property type="entry name" value="General secretion pathway protein M, EpsM"/>
    <property type="match status" value="1"/>
</dbReference>
<keyword evidence="5" id="KW-0997">Cell inner membrane</keyword>
<dbReference type="Pfam" id="PF04612">
    <property type="entry name" value="T2SSM"/>
    <property type="match status" value="1"/>
</dbReference>
<keyword evidence="4" id="KW-1003">Cell membrane</keyword>
<evidence type="ECO:0000256" key="1">
    <source>
        <dbReference type="ARBA" id="ARBA00004377"/>
    </source>
</evidence>
<comment type="caution">
    <text evidence="11">The sequence shown here is derived from an EMBL/GenBank/DDBJ whole genome shotgun (WGS) entry which is preliminary data.</text>
</comment>
<keyword evidence="7" id="KW-0653">Protein transport</keyword>
<evidence type="ECO:0000256" key="10">
    <source>
        <dbReference type="SAM" id="Phobius"/>
    </source>
</evidence>
<dbReference type="EMBL" id="JAESND010000002">
    <property type="protein sequence ID" value="MBM3115302.1"/>
    <property type="molecule type" value="Genomic_DNA"/>
</dbReference>
<proteinExistence type="inferred from homology"/>
<feature type="transmembrane region" description="Helical" evidence="10">
    <location>
        <begin position="21"/>
        <end position="39"/>
    </location>
</feature>
<evidence type="ECO:0000256" key="5">
    <source>
        <dbReference type="ARBA" id="ARBA00022519"/>
    </source>
</evidence>
<gene>
    <name evidence="11" type="ORF">JMJ54_05620</name>
</gene>
<keyword evidence="9 10" id="KW-0472">Membrane</keyword>
<dbReference type="InterPro" id="IPR023229">
    <property type="entry name" value="T2SS_M_periplasmic_sf"/>
</dbReference>
<keyword evidence="8 10" id="KW-1133">Transmembrane helix</keyword>
<keyword evidence="3" id="KW-0813">Transport</keyword>
<dbReference type="RefSeq" id="WP_203536978.1">
    <property type="nucleotide sequence ID" value="NZ_JAESND010000002.1"/>
</dbReference>
<evidence type="ECO:0000256" key="7">
    <source>
        <dbReference type="ARBA" id="ARBA00022927"/>
    </source>
</evidence>
<comment type="subcellular location">
    <subcellularLocation>
        <location evidence="1">Cell inner membrane</location>
        <topology evidence="1">Single-pass membrane protein</topology>
    </subcellularLocation>
</comment>
<evidence type="ECO:0000256" key="6">
    <source>
        <dbReference type="ARBA" id="ARBA00022692"/>
    </source>
</evidence>
<evidence type="ECO:0000256" key="2">
    <source>
        <dbReference type="ARBA" id="ARBA00010637"/>
    </source>
</evidence>
<dbReference type="InterPro" id="IPR007690">
    <property type="entry name" value="T2SS_GspM"/>
</dbReference>
<sequence>MASIQTLRNWWRERAQRERQALTVGGIALVAAVLYAGIWQPATQASARLARQLPELQTSLADLQRGVAEFKQTGARANVAPGALRQHVQAALDAQQIGAELQALPGEQVRVVIGGAPFDRVLALLGALENDQHLRVIRADVHGQGGTVQAELVVEP</sequence>
<evidence type="ECO:0000313" key="12">
    <source>
        <dbReference type="Proteomes" id="UP000809431"/>
    </source>
</evidence>
<evidence type="ECO:0000256" key="3">
    <source>
        <dbReference type="ARBA" id="ARBA00022448"/>
    </source>
</evidence>
<evidence type="ECO:0000256" key="9">
    <source>
        <dbReference type="ARBA" id="ARBA00023136"/>
    </source>
</evidence>
<comment type="similarity">
    <text evidence="2">Belongs to the GSP M family.</text>
</comment>
<evidence type="ECO:0000256" key="4">
    <source>
        <dbReference type="ARBA" id="ARBA00022475"/>
    </source>
</evidence>
<accession>A0ABS2BI64</accession>
<keyword evidence="12" id="KW-1185">Reference proteome</keyword>
<evidence type="ECO:0000313" key="11">
    <source>
        <dbReference type="EMBL" id="MBM3115302.1"/>
    </source>
</evidence>
<dbReference type="Gene3D" id="3.30.1360.100">
    <property type="entry name" value="General secretion pathway protein M, EpsM"/>
    <property type="match status" value="1"/>
</dbReference>
<name>A0ABS2BI64_9NEIS</name>
<reference evidence="11 12" key="1">
    <citation type="submission" date="2021-01" db="EMBL/GenBank/DDBJ databases">
        <title>Draft Genome Sequence and Polyhydroxyalkanoate Biosynthetic Potential of Jeongeupia naejangsanensis Type Strain DSM 24253.</title>
        <authorList>
            <person name="Turrini P."/>
            <person name="Artuso I."/>
            <person name="Lugli G.A."/>
            <person name="Frangipani E."/>
            <person name="Ventura M."/>
            <person name="Visca P."/>
        </authorList>
    </citation>
    <scope>NUCLEOTIDE SEQUENCE [LARGE SCALE GENOMIC DNA]</scope>
    <source>
        <strain evidence="11 12">DSM 24253</strain>
    </source>
</reference>
<organism evidence="11 12">
    <name type="scientific">Jeongeupia naejangsanensis</name>
    <dbReference type="NCBI Taxonomy" id="613195"/>
    <lineage>
        <taxon>Bacteria</taxon>
        <taxon>Pseudomonadati</taxon>
        <taxon>Pseudomonadota</taxon>
        <taxon>Betaproteobacteria</taxon>
        <taxon>Neisseriales</taxon>
        <taxon>Chitinibacteraceae</taxon>
        <taxon>Jeongeupia</taxon>
    </lineage>
</organism>
<dbReference type="Proteomes" id="UP000809431">
    <property type="component" value="Unassembled WGS sequence"/>
</dbReference>
<evidence type="ECO:0000256" key="8">
    <source>
        <dbReference type="ARBA" id="ARBA00022989"/>
    </source>
</evidence>
<keyword evidence="6 10" id="KW-0812">Transmembrane</keyword>